<comment type="subcellular location">
    <subcellularLocation>
        <location evidence="2 19">Cell membrane</location>
        <topology evidence="2 19">Multi-pass membrane protein</topology>
    </subcellularLocation>
</comment>
<protein>
    <recommendedName>
        <fullName evidence="6 19">Adenosylcobinamide-GDP ribazoletransferase</fullName>
        <ecNumber evidence="5 19">2.7.8.26</ecNumber>
    </recommendedName>
    <alternativeName>
        <fullName evidence="16 19">Cobalamin synthase</fullName>
    </alternativeName>
    <alternativeName>
        <fullName evidence="15 19">Cobalamin-5'-phosphate synthase</fullName>
    </alternativeName>
</protein>
<reference evidence="21 22" key="1">
    <citation type="submission" date="2023-02" db="EMBL/GenBank/DDBJ databases">
        <title>Devosia chondri sp. nov., isolated from the phycosphere of marine algae.</title>
        <authorList>
            <person name="Kim J.M."/>
            <person name="Lee J.K."/>
            <person name="Choi B.J."/>
            <person name="Bayburt H."/>
            <person name="Jeon C.O."/>
        </authorList>
    </citation>
    <scope>NUCLEOTIDE SEQUENCE [LARGE SCALE GENOMIC DNA]</scope>
    <source>
        <strain evidence="21 22">G2-5</strain>
    </source>
</reference>
<feature type="transmembrane region" description="Helical" evidence="19">
    <location>
        <begin position="166"/>
        <end position="185"/>
    </location>
</feature>
<dbReference type="InterPro" id="IPR003805">
    <property type="entry name" value="CobS"/>
</dbReference>
<dbReference type="EMBL" id="CP118247">
    <property type="protein sequence ID" value="WDR06363.1"/>
    <property type="molecule type" value="Genomic_DNA"/>
</dbReference>
<sequence>MSAEHQGSPPITEEREPTVPLEAPPVPGLRADFLMALRFFSRLPTGDATHEIPDLNRIALALPFASLVIGVGPAALLLLTGWLGLPSYFGAALAVGAAVLVGGAMSEDAIADSADGLFGGATAARRLEIMKDSRHGTYGVAALCLFLVLRIAALGAIAMVNPLAAAGLWLGASVMGRSCALWLAASAAPARTDGAGATAGQLLKRNFAVGAGFALLIGFVLAAPFAGLLGLGLGLAIGLATILGWTVLCVRLVGGQTGDLVGALVALLEIGLLTGFLAGL</sequence>
<evidence type="ECO:0000256" key="2">
    <source>
        <dbReference type="ARBA" id="ARBA00004651"/>
    </source>
</evidence>
<feature type="transmembrane region" description="Helical" evidence="19">
    <location>
        <begin position="260"/>
        <end position="279"/>
    </location>
</feature>
<evidence type="ECO:0000256" key="19">
    <source>
        <dbReference type="HAMAP-Rule" id="MF_00719"/>
    </source>
</evidence>
<evidence type="ECO:0000256" key="20">
    <source>
        <dbReference type="SAM" id="MobiDB-lite"/>
    </source>
</evidence>
<comment type="pathway">
    <text evidence="3 19">Cofactor biosynthesis; adenosylcobalamin biosynthesis; adenosylcobalamin from cob(II)yrinate a,c-diamide: step 7/7.</text>
</comment>
<evidence type="ECO:0000313" key="21">
    <source>
        <dbReference type="EMBL" id="WDR06363.1"/>
    </source>
</evidence>
<keyword evidence="12 19" id="KW-1133">Transmembrane helix</keyword>
<evidence type="ECO:0000256" key="1">
    <source>
        <dbReference type="ARBA" id="ARBA00001946"/>
    </source>
</evidence>
<evidence type="ECO:0000256" key="6">
    <source>
        <dbReference type="ARBA" id="ARBA00015850"/>
    </source>
</evidence>
<evidence type="ECO:0000256" key="11">
    <source>
        <dbReference type="ARBA" id="ARBA00022842"/>
    </source>
</evidence>
<dbReference type="EC" id="2.7.8.26" evidence="5 19"/>
<keyword evidence="8 19" id="KW-0169">Cobalamin biosynthesis</keyword>
<dbReference type="RefSeq" id="WP_282211877.1">
    <property type="nucleotide sequence ID" value="NZ_CP118247.1"/>
</dbReference>
<evidence type="ECO:0000256" key="15">
    <source>
        <dbReference type="ARBA" id="ARBA00032605"/>
    </source>
</evidence>
<keyword evidence="9 19" id="KW-0808">Transferase</keyword>
<evidence type="ECO:0000256" key="9">
    <source>
        <dbReference type="ARBA" id="ARBA00022679"/>
    </source>
</evidence>
<organism evidence="21 22">
    <name type="scientific">Devosia rhodophyticola</name>
    <dbReference type="NCBI Taxonomy" id="3026423"/>
    <lineage>
        <taxon>Bacteria</taxon>
        <taxon>Pseudomonadati</taxon>
        <taxon>Pseudomonadota</taxon>
        <taxon>Alphaproteobacteria</taxon>
        <taxon>Hyphomicrobiales</taxon>
        <taxon>Devosiaceae</taxon>
        <taxon>Devosia</taxon>
    </lineage>
</organism>
<evidence type="ECO:0000256" key="8">
    <source>
        <dbReference type="ARBA" id="ARBA00022573"/>
    </source>
</evidence>
<feature type="transmembrane region" description="Helical" evidence="19">
    <location>
        <begin position="136"/>
        <end position="160"/>
    </location>
</feature>
<evidence type="ECO:0000313" key="22">
    <source>
        <dbReference type="Proteomes" id="UP001222118"/>
    </source>
</evidence>
<dbReference type="HAMAP" id="MF_00719">
    <property type="entry name" value="CobS"/>
    <property type="match status" value="1"/>
</dbReference>
<dbReference type="Proteomes" id="UP001222118">
    <property type="component" value="Chromosome"/>
</dbReference>
<evidence type="ECO:0000256" key="12">
    <source>
        <dbReference type="ARBA" id="ARBA00022989"/>
    </source>
</evidence>
<name>A0ABY7YY98_9HYPH</name>
<feature type="transmembrane region" description="Helical" evidence="19">
    <location>
        <begin position="58"/>
        <end position="79"/>
    </location>
</feature>
<evidence type="ECO:0000256" key="5">
    <source>
        <dbReference type="ARBA" id="ARBA00013200"/>
    </source>
</evidence>
<evidence type="ECO:0000256" key="14">
    <source>
        <dbReference type="ARBA" id="ARBA00025228"/>
    </source>
</evidence>
<evidence type="ECO:0000256" key="10">
    <source>
        <dbReference type="ARBA" id="ARBA00022692"/>
    </source>
</evidence>
<keyword evidence="22" id="KW-1185">Reference proteome</keyword>
<feature type="region of interest" description="Disordered" evidence="20">
    <location>
        <begin position="1"/>
        <end position="21"/>
    </location>
</feature>
<comment type="similarity">
    <text evidence="4 19">Belongs to the CobS family.</text>
</comment>
<keyword evidence="10 19" id="KW-0812">Transmembrane</keyword>
<proteinExistence type="inferred from homology"/>
<evidence type="ECO:0000256" key="13">
    <source>
        <dbReference type="ARBA" id="ARBA00023136"/>
    </source>
</evidence>
<comment type="cofactor">
    <cofactor evidence="1 19">
        <name>Mg(2+)</name>
        <dbReference type="ChEBI" id="CHEBI:18420"/>
    </cofactor>
</comment>
<evidence type="ECO:0000256" key="7">
    <source>
        <dbReference type="ARBA" id="ARBA00022475"/>
    </source>
</evidence>
<keyword evidence="11 19" id="KW-0460">Magnesium</keyword>
<dbReference type="PANTHER" id="PTHR34148:SF1">
    <property type="entry name" value="ADENOSYLCOBINAMIDE-GDP RIBAZOLETRANSFERASE"/>
    <property type="match status" value="1"/>
</dbReference>
<keyword evidence="7 19" id="KW-1003">Cell membrane</keyword>
<comment type="catalytic activity">
    <reaction evidence="17 19">
        <text>alpha-ribazole + adenosylcob(III)inamide-GDP = adenosylcob(III)alamin + GMP + H(+)</text>
        <dbReference type="Rhea" id="RHEA:16049"/>
        <dbReference type="ChEBI" id="CHEBI:10329"/>
        <dbReference type="ChEBI" id="CHEBI:15378"/>
        <dbReference type="ChEBI" id="CHEBI:18408"/>
        <dbReference type="ChEBI" id="CHEBI:58115"/>
        <dbReference type="ChEBI" id="CHEBI:60487"/>
        <dbReference type="EC" id="2.7.8.26"/>
    </reaction>
</comment>
<feature type="transmembrane region" description="Helical" evidence="19">
    <location>
        <begin position="85"/>
        <end position="105"/>
    </location>
</feature>
<evidence type="ECO:0000256" key="18">
    <source>
        <dbReference type="ARBA" id="ARBA00049504"/>
    </source>
</evidence>
<dbReference type="Pfam" id="PF02654">
    <property type="entry name" value="CobS"/>
    <property type="match status" value="1"/>
</dbReference>
<feature type="transmembrane region" description="Helical" evidence="19">
    <location>
        <begin position="206"/>
        <end position="225"/>
    </location>
</feature>
<dbReference type="PANTHER" id="PTHR34148">
    <property type="entry name" value="ADENOSYLCOBINAMIDE-GDP RIBAZOLETRANSFERASE"/>
    <property type="match status" value="1"/>
</dbReference>
<feature type="transmembrane region" description="Helical" evidence="19">
    <location>
        <begin position="231"/>
        <end position="253"/>
    </location>
</feature>
<keyword evidence="13 19" id="KW-0472">Membrane</keyword>
<accession>A0ABY7YY98</accession>
<gene>
    <name evidence="19" type="primary">cobS</name>
    <name evidence="21" type="ORF">PSQ90_02535</name>
</gene>
<evidence type="ECO:0000256" key="17">
    <source>
        <dbReference type="ARBA" id="ARBA00048623"/>
    </source>
</evidence>
<evidence type="ECO:0000256" key="16">
    <source>
        <dbReference type="ARBA" id="ARBA00032853"/>
    </source>
</evidence>
<comment type="catalytic activity">
    <reaction evidence="18 19">
        <text>alpha-ribazole 5'-phosphate + adenosylcob(III)inamide-GDP = adenosylcob(III)alamin 5'-phosphate + GMP + H(+)</text>
        <dbReference type="Rhea" id="RHEA:23560"/>
        <dbReference type="ChEBI" id="CHEBI:15378"/>
        <dbReference type="ChEBI" id="CHEBI:57918"/>
        <dbReference type="ChEBI" id="CHEBI:58115"/>
        <dbReference type="ChEBI" id="CHEBI:60487"/>
        <dbReference type="ChEBI" id="CHEBI:60493"/>
        <dbReference type="EC" id="2.7.8.26"/>
    </reaction>
</comment>
<evidence type="ECO:0000256" key="3">
    <source>
        <dbReference type="ARBA" id="ARBA00004663"/>
    </source>
</evidence>
<evidence type="ECO:0000256" key="4">
    <source>
        <dbReference type="ARBA" id="ARBA00010561"/>
    </source>
</evidence>
<comment type="function">
    <text evidence="14 19">Joins adenosylcobinamide-GDP and alpha-ribazole to generate adenosylcobalamin (Ado-cobalamin). Also synthesizes adenosylcobalamin 5'-phosphate from adenosylcobinamide-GDP and alpha-ribazole 5'-phosphate.</text>
</comment>